<keyword evidence="1" id="KW-0812">Transmembrane</keyword>
<feature type="transmembrane region" description="Helical" evidence="1">
    <location>
        <begin position="21"/>
        <end position="40"/>
    </location>
</feature>
<protein>
    <submittedName>
        <fullName evidence="2">Uncharacterized protein</fullName>
    </submittedName>
</protein>
<keyword evidence="1" id="KW-1133">Transmembrane helix</keyword>
<reference evidence="2" key="1">
    <citation type="journal article" date="2021" name="Proc. Natl. Acad. Sci. U.S.A.">
        <title>A Catalog of Tens of Thousands of Viruses from Human Metagenomes Reveals Hidden Associations with Chronic Diseases.</title>
        <authorList>
            <person name="Tisza M.J."/>
            <person name="Buck C.B."/>
        </authorList>
    </citation>
    <scope>NUCLEOTIDE SEQUENCE</scope>
    <source>
        <strain evidence="2">CtEpl1</strain>
    </source>
</reference>
<name>A0A8S5NRU9_9CAUD</name>
<sequence length="45" mass="5487">MVRISLLCYFHIRCITVFRNYLVKCDFTSLFLIVFCSLSNRMKYK</sequence>
<evidence type="ECO:0000256" key="1">
    <source>
        <dbReference type="SAM" id="Phobius"/>
    </source>
</evidence>
<evidence type="ECO:0000313" key="2">
    <source>
        <dbReference type="EMBL" id="DAD97095.1"/>
    </source>
</evidence>
<proteinExistence type="predicted"/>
<organism evidence="2">
    <name type="scientific">Caudovirales sp. ctEpl1</name>
    <dbReference type="NCBI Taxonomy" id="2826770"/>
    <lineage>
        <taxon>Viruses</taxon>
        <taxon>Duplodnaviria</taxon>
        <taxon>Heunggongvirae</taxon>
        <taxon>Uroviricota</taxon>
        <taxon>Caudoviricetes</taxon>
    </lineage>
</organism>
<dbReference type="EMBL" id="BK015230">
    <property type="protein sequence ID" value="DAD97095.1"/>
    <property type="molecule type" value="Genomic_DNA"/>
</dbReference>
<accession>A0A8S5NRU9</accession>
<keyword evidence="1" id="KW-0472">Membrane</keyword>